<comment type="subcellular location">
    <subcellularLocation>
        <location evidence="1">Cell envelope</location>
    </subcellularLocation>
</comment>
<feature type="domain" description="Multidrug resistance protein MdtA-like barrel-sandwich hybrid" evidence="5">
    <location>
        <begin position="105"/>
        <end position="243"/>
    </location>
</feature>
<evidence type="ECO:0000256" key="4">
    <source>
        <dbReference type="SAM" id="Phobius"/>
    </source>
</evidence>
<dbReference type="Gene3D" id="2.40.50.100">
    <property type="match status" value="1"/>
</dbReference>
<dbReference type="FunFam" id="2.40.30.170:FF:000010">
    <property type="entry name" value="Efflux RND transporter periplasmic adaptor subunit"/>
    <property type="match status" value="1"/>
</dbReference>
<dbReference type="SUPFAM" id="SSF111369">
    <property type="entry name" value="HlyD-like secretion proteins"/>
    <property type="match status" value="1"/>
</dbReference>
<reference evidence="8" key="1">
    <citation type="submission" date="2016-01" db="EMBL/GenBank/DDBJ databases">
        <authorList>
            <person name="Peeters C."/>
        </authorList>
    </citation>
    <scope>NUCLEOTIDE SEQUENCE [LARGE SCALE GENOMIC DNA]</scope>
    <source>
        <strain evidence="8">LMG 22937</strain>
    </source>
</reference>
<keyword evidence="4" id="KW-1133">Transmembrane helix</keyword>
<dbReference type="Pfam" id="PF25967">
    <property type="entry name" value="RND-MFP_C"/>
    <property type="match status" value="1"/>
</dbReference>
<dbReference type="Proteomes" id="UP000054925">
    <property type="component" value="Unassembled WGS sequence"/>
</dbReference>
<organism evidence="8 9">
    <name type="scientific">Caballeronia terrestris</name>
    <dbReference type="NCBI Taxonomy" id="1226301"/>
    <lineage>
        <taxon>Bacteria</taxon>
        <taxon>Pseudomonadati</taxon>
        <taxon>Pseudomonadota</taxon>
        <taxon>Betaproteobacteria</taxon>
        <taxon>Burkholderiales</taxon>
        <taxon>Burkholderiaceae</taxon>
        <taxon>Caballeronia</taxon>
    </lineage>
</organism>
<name>A0A158JC95_9BURK</name>
<feature type="transmembrane region" description="Helical" evidence="4">
    <location>
        <begin position="41"/>
        <end position="61"/>
    </location>
</feature>
<dbReference type="Gene3D" id="1.10.287.470">
    <property type="entry name" value="Helix hairpin bin"/>
    <property type="match status" value="1"/>
</dbReference>
<keyword evidence="3" id="KW-0813">Transport</keyword>
<evidence type="ECO:0000256" key="1">
    <source>
        <dbReference type="ARBA" id="ARBA00004196"/>
    </source>
</evidence>
<dbReference type="Gene3D" id="2.40.420.20">
    <property type="match status" value="1"/>
</dbReference>
<evidence type="ECO:0000259" key="6">
    <source>
        <dbReference type="Pfam" id="PF25954"/>
    </source>
</evidence>
<feature type="domain" description="Multidrug resistance protein MdtA-like C-terminal permuted SH3" evidence="7">
    <location>
        <begin position="342"/>
        <end position="393"/>
    </location>
</feature>
<dbReference type="AlphaFoldDB" id="A0A158JC95"/>
<evidence type="ECO:0000313" key="8">
    <source>
        <dbReference type="EMBL" id="SAL66021.1"/>
    </source>
</evidence>
<comment type="similarity">
    <text evidence="2">Belongs to the membrane fusion protein (MFP) (TC 8.A.1) family.</text>
</comment>
<dbReference type="InterPro" id="IPR058625">
    <property type="entry name" value="MdtA-like_BSH"/>
</dbReference>
<evidence type="ECO:0000259" key="7">
    <source>
        <dbReference type="Pfam" id="PF25967"/>
    </source>
</evidence>
<comment type="caution">
    <text evidence="8">The sequence shown here is derived from an EMBL/GenBank/DDBJ whole genome shotgun (WGS) entry which is preliminary data.</text>
</comment>
<dbReference type="RefSeq" id="WP_087657593.1">
    <property type="nucleotide sequence ID" value="NZ_FCOL02000020.1"/>
</dbReference>
<dbReference type="OrthoDB" id="9806939at2"/>
<dbReference type="Gene3D" id="2.40.30.170">
    <property type="match status" value="1"/>
</dbReference>
<dbReference type="EMBL" id="FCOL02000020">
    <property type="protein sequence ID" value="SAL66021.1"/>
    <property type="molecule type" value="Genomic_DNA"/>
</dbReference>
<dbReference type="PANTHER" id="PTHR30469">
    <property type="entry name" value="MULTIDRUG RESISTANCE PROTEIN MDTA"/>
    <property type="match status" value="1"/>
</dbReference>
<protein>
    <submittedName>
        <fullName evidence="8">RND family efflux transporter MFP subunit</fullName>
    </submittedName>
</protein>
<evidence type="ECO:0000256" key="3">
    <source>
        <dbReference type="ARBA" id="ARBA00022448"/>
    </source>
</evidence>
<dbReference type="PANTHER" id="PTHR30469:SF37">
    <property type="entry name" value="RAGD PROTEIN"/>
    <property type="match status" value="1"/>
</dbReference>
<dbReference type="InterPro" id="IPR006143">
    <property type="entry name" value="RND_pump_MFP"/>
</dbReference>
<dbReference type="InterPro" id="IPR058627">
    <property type="entry name" value="MdtA-like_C"/>
</dbReference>
<accession>A0A158JC95</accession>
<dbReference type="Pfam" id="PF25917">
    <property type="entry name" value="BSH_RND"/>
    <property type="match status" value="1"/>
</dbReference>
<proteinExistence type="inferred from homology"/>
<keyword evidence="9" id="KW-1185">Reference proteome</keyword>
<sequence length="414" mass="43697">MNTPDAHPECERAVTGRALVPVVRARPQPARGQKSALRRRLPIALAGIAAALLIVGIVPRLRASAALTAQVAAQRAPVVDVISPGHAPASRELLLPGAVMPYAEASVYARTSGYIRRWSADIGTHVTAGQVLAIIETPELDAQLQQARADAATALANYNYATSTSQRWQQMLQTQSVAQQDADTKTADMQAKRAILASAQANVARLAEMVSYEKVTAPFDGVVTVRNVDVGALVTAGGTPGLATPANELFHIAQADVLRTVTDIPQDDASFITTGTSVYLTTQQYPGRRFPARVARSSDVIDPSSRTMRVEVDVDNRNGALRAGAYVQVHLALDTAHPALELPVSALLFRPKGVTVAVVGNDSKVALKSVTIGRDFGTYVEIATGLNASDRVIDNPGDAITAGTVVQAHNTGAR</sequence>
<evidence type="ECO:0000313" key="9">
    <source>
        <dbReference type="Proteomes" id="UP000054925"/>
    </source>
</evidence>
<dbReference type="InterPro" id="IPR058792">
    <property type="entry name" value="Beta-barrel_RND_2"/>
</dbReference>
<keyword evidence="4" id="KW-0812">Transmembrane</keyword>
<evidence type="ECO:0000259" key="5">
    <source>
        <dbReference type="Pfam" id="PF25917"/>
    </source>
</evidence>
<evidence type="ECO:0000256" key="2">
    <source>
        <dbReference type="ARBA" id="ARBA00009477"/>
    </source>
</evidence>
<keyword evidence="4" id="KW-0472">Membrane</keyword>
<gene>
    <name evidence="8" type="ORF">AWB67_03614</name>
</gene>
<feature type="domain" description="CusB-like beta-barrel" evidence="6">
    <location>
        <begin position="262"/>
        <end position="332"/>
    </location>
</feature>
<dbReference type="GO" id="GO:1990281">
    <property type="term" value="C:efflux pump complex"/>
    <property type="evidence" value="ECO:0007669"/>
    <property type="project" value="TreeGrafter"/>
</dbReference>
<dbReference type="GO" id="GO:0015562">
    <property type="term" value="F:efflux transmembrane transporter activity"/>
    <property type="evidence" value="ECO:0007669"/>
    <property type="project" value="TreeGrafter"/>
</dbReference>
<dbReference type="NCBIfam" id="TIGR01730">
    <property type="entry name" value="RND_mfp"/>
    <property type="match status" value="1"/>
</dbReference>
<dbReference type="Pfam" id="PF25954">
    <property type="entry name" value="Beta-barrel_RND_2"/>
    <property type="match status" value="1"/>
</dbReference>